<accession>A0AAV7FA09</accession>
<evidence type="ECO:0000256" key="1">
    <source>
        <dbReference type="ARBA" id="ARBA00004477"/>
    </source>
</evidence>
<comment type="subcellular location">
    <subcellularLocation>
        <location evidence="1">Endoplasmic reticulum membrane</location>
        <topology evidence="1">Multi-pass membrane protein</topology>
    </subcellularLocation>
</comment>
<protein>
    <recommendedName>
        <fullName evidence="12">PIN-like protein</fullName>
    </recommendedName>
</protein>
<evidence type="ECO:0000256" key="7">
    <source>
        <dbReference type="ARBA" id="ARBA00025100"/>
    </source>
</evidence>
<feature type="transmembrane region" description="Helical" evidence="9">
    <location>
        <begin position="254"/>
        <end position="274"/>
    </location>
</feature>
<dbReference type="GO" id="GO:0009734">
    <property type="term" value="P:auxin-activated signaling pathway"/>
    <property type="evidence" value="ECO:0007669"/>
    <property type="project" value="UniProtKB-KW"/>
</dbReference>
<keyword evidence="6" id="KW-0927">Auxin signaling pathway</keyword>
<keyword evidence="11" id="KW-1185">Reference proteome</keyword>
<feature type="transmembrane region" description="Helical" evidence="9">
    <location>
        <begin position="72"/>
        <end position="94"/>
    </location>
</feature>
<dbReference type="Pfam" id="PF03547">
    <property type="entry name" value="Mem_trans"/>
    <property type="match status" value="1"/>
</dbReference>
<dbReference type="GO" id="GO:0005789">
    <property type="term" value="C:endoplasmic reticulum membrane"/>
    <property type="evidence" value="ECO:0007669"/>
    <property type="project" value="UniProtKB-SubCell"/>
</dbReference>
<keyword evidence="2" id="KW-0813">Transport</keyword>
<organism evidence="10 11">
    <name type="scientific">Aristolochia fimbriata</name>
    <name type="common">White veined hardy Dutchman's pipe vine</name>
    <dbReference type="NCBI Taxonomy" id="158543"/>
    <lineage>
        <taxon>Eukaryota</taxon>
        <taxon>Viridiplantae</taxon>
        <taxon>Streptophyta</taxon>
        <taxon>Embryophyta</taxon>
        <taxon>Tracheophyta</taxon>
        <taxon>Spermatophyta</taxon>
        <taxon>Magnoliopsida</taxon>
        <taxon>Magnoliidae</taxon>
        <taxon>Piperales</taxon>
        <taxon>Aristolochiaceae</taxon>
        <taxon>Aristolochia</taxon>
    </lineage>
</organism>
<evidence type="ECO:0000256" key="8">
    <source>
        <dbReference type="ARBA" id="ARBA00025752"/>
    </source>
</evidence>
<reference evidence="10 11" key="1">
    <citation type="submission" date="2021-07" db="EMBL/GenBank/DDBJ databases">
        <title>The Aristolochia fimbriata genome: insights into angiosperm evolution, floral development and chemical biosynthesis.</title>
        <authorList>
            <person name="Jiao Y."/>
        </authorList>
    </citation>
    <scope>NUCLEOTIDE SEQUENCE [LARGE SCALE GENOMIC DNA]</scope>
    <source>
        <strain evidence="10">IBCAS-2021</strain>
        <tissue evidence="10">Leaf</tissue>
    </source>
</reference>
<dbReference type="InterPro" id="IPR004776">
    <property type="entry name" value="Mem_transp_PIN-like"/>
</dbReference>
<comment type="similarity">
    <text evidence="8">Belongs to the auxin efflux carrier (TC 2.A.69.2) family.</text>
</comment>
<feature type="transmembrane region" description="Helical" evidence="9">
    <location>
        <begin position="147"/>
        <end position="168"/>
    </location>
</feature>
<feature type="transmembrane region" description="Helical" evidence="9">
    <location>
        <begin position="358"/>
        <end position="379"/>
    </location>
</feature>
<comment type="function">
    <text evidence="7">Involved in cellular auxin homeostasis by regulating auxin metabolism. Regulates intracellular auxin accumulation at the endoplasmic reticulum and thus auxin availability for nuclear auxin signaling.</text>
</comment>
<keyword evidence="5 9" id="KW-0472">Membrane</keyword>
<dbReference type="PANTHER" id="PTHR31651:SF33">
    <property type="entry name" value="PROTEIN PIN-LIKES 1"/>
    <property type="match status" value="1"/>
</dbReference>
<sequence length="416" mass="45414">MRLLDLFISATIPVAKVLLMTAVGSILALHRFAVLGEDARHHLNNVVFFVFNPALVYSNLSQTITYKSVVLLWFMPLNMLITVVIGSLFGWVLIRASKPPSHLKGLILGCCASGNWGTLLLIIVPAICKEKASPFGAPDVCRTYGLAYVSLSMAIGAIFLWTFIYNVVRIFSNESAKVDISRSGPESPQETSNLLSEGYKDEWNSFDSYIPVDHYADTSRSQGLLENKREKVPIIVSIKQCLDTMSSKIKLKKLLAPSTIGAVAGFATGIVPPIRWALIGGDAPLRVMQDSLTLLGEGAIPTLTLIMGGNLVKGIRGSEIQALHIIGILIIRFLILPLVGIVVVRGGHRLGLIHPDPLYQFVLLVQYAVPPAMNISTITQLFGSGESECSVIFLWTYGMASLSLTLWSTLFMWLVS</sequence>
<evidence type="ECO:0000256" key="2">
    <source>
        <dbReference type="ARBA" id="ARBA00022448"/>
    </source>
</evidence>
<evidence type="ECO:0000256" key="4">
    <source>
        <dbReference type="ARBA" id="ARBA00022989"/>
    </source>
</evidence>
<feature type="transmembrane region" description="Helical" evidence="9">
    <location>
        <begin position="324"/>
        <end position="346"/>
    </location>
</feature>
<evidence type="ECO:0000256" key="3">
    <source>
        <dbReference type="ARBA" id="ARBA00022692"/>
    </source>
</evidence>
<feature type="transmembrane region" description="Helical" evidence="9">
    <location>
        <begin position="6"/>
        <end position="30"/>
    </location>
</feature>
<evidence type="ECO:0008006" key="12">
    <source>
        <dbReference type="Google" id="ProtNLM"/>
    </source>
</evidence>
<dbReference type="EMBL" id="JAINDJ010000002">
    <property type="protein sequence ID" value="KAG9456617.1"/>
    <property type="molecule type" value="Genomic_DNA"/>
</dbReference>
<evidence type="ECO:0000256" key="6">
    <source>
        <dbReference type="ARBA" id="ARBA00023294"/>
    </source>
</evidence>
<proteinExistence type="inferred from homology"/>
<keyword evidence="4 9" id="KW-1133">Transmembrane helix</keyword>
<dbReference type="PANTHER" id="PTHR31651">
    <property type="match status" value="1"/>
</dbReference>
<evidence type="ECO:0000256" key="5">
    <source>
        <dbReference type="ARBA" id="ARBA00023136"/>
    </source>
</evidence>
<evidence type="ECO:0000313" key="10">
    <source>
        <dbReference type="EMBL" id="KAG9456617.1"/>
    </source>
</evidence>
<evidence type="ECO:0000256" key="9">
    <source>
        <dbReference type="SAM" id="Phobius"/>
    </source>
</evidence>
<comment type="caution">
    <text evidence="10">The sequence shown here is derived from an EMBL/GenBank/DDBJ whole genome shotgun (WGS) entry which is preliminary data.</text>
</comment>
<gene>
    <name evidence="10" type="ORF">H6P81_001125</name>
</gene>
<keyword evidence="3 9" id="KW-0812">Transmembrane</keyword>
<dbReference type="GO" id="GO:0080162">
    <property type="term" value="P:endoplasmic reticulum to cytosol auxin transport"/>
    <property type="evidence" value="ECO:0007669"/>
    <property type="project" value="InterPro"/>
</dbReference>
<feature type="transmembrane region" description="Helical" evidence="9">
    <location>
        <begin position="294"/>
        <end position="312"/>
    </location>
</feature>
<dbReference type="AlphaFoldDB" id="A0AAV7FA09"/>
<dbReference type="Proteomes" id="UP000825729">
    <property type="component" value="Unassembled WGS sequence"/>
</dbReference>
<feature type="transmembrane region" description="Helical" evidence="9">
    <location>
        <begin position="106"/>
        <end position="127"/>
    </location>
</feature>
<feature type="transmembrane region" description="Helical" evidence="9">
    <location>
        <begin position="391"/>
        <end position="415"/>
    </location>
</feature>
<dbReference type="InterPro" id="IPR045033">
    <property type="entry name" value="PILS1/3/4/5/7"/>
</dbReference>
<name>A0AAV7FA09_ARIFI</name>
<evidence type="ECO:0000313" key="11">
    <source>
        <dbReference type="Proteomes" id="UP000825729"/>
    </source>
</evidence>